<name>A0AAD7BDP9_9AGAR</name>
<evidence type="ECO:0000313" key="1">
    <source>
        <dbReference type="EMBL" id="KAJ7617750.1"/>
    </source>
</evidence>
<accession>A0AAD7BDP9</accession>
<dbReference type="EMBL" id="JARKIF010000020">
    <property type="protein sequence ID" value="KAJ7617750.1"/>
    <property type="molecule type" value="Genomic_DNA"/>
</dbReference>
<keyword evidence="2" id="KW-1185">Reference proteome</keyword>
<evidence type="ECO:0000313" key="2">
    <source>
        <dbReference type="Proteomes" id="UP001221142"/>
    </source>
</evidence>
<dbReference type="Proteomes" id="UP001221142">
    <property type="component" value="Unassembled WGS sequence"/>
</dbReference>
<organism evidence="1 2">
    <name type="scientific">Roridomyces roridus</name>
    <dbReference type="NCBI Taxonomy" id="1738132"/>
    <lineage>
        <taxon>Eukaryota</taxon>
        <taxon>Fungi</taxon>
        <taxon>Dikarya</taxon>
        <taxon>Basidiomycota</taxon>
        <taxon>Agaricomycotina</taxon>
        <taxon>Agaricomycetes</taxon>
        <taxon>Agaricomycetidae</taxon>
        <taxon>Agaricales</taxon>
        <taxon>Marasmiineae</taxon>
        <taxon>Mycenaceae</taxon>
        <taxon>Roridomyces</taxon>
    </lineage>
</organism>
<gene>
    <name evidence="1" type="ORF">FB45DRAFT_214233</name>
</gene>
<sequence>MCHLCKRPGALMALLGVPRVQGDAVTRHRIMIRDHVLITSSFFLFIPAAPNSSPLSGAWLLDLVPLCSYTGPAGAEPPVDIPDSRLLLAY</sequence>
<dbReference type="AlphaFoldDB" id="A0AAD7BDP9"/>
<comment type="caution">
    <text evidence="1">The sequence shown here is derived from an EMBL/GenBank/DDBJ whole genome shotgun (WGS) entry which is preliminary data.</text>
</comment>
<protein>
    <submittedName>
        <fullName evidence="1">Uncharacterized protein</fullName>
    </submittedName>
</protein>
<reference evidence="1" key="1">
    <citation type="submission" date="2023-03" db="EMBL/GenBank/DDBJ databases">
        <title>Massive genome expansion in bonnet fungi (Mycena s.s.) driven by repeated elements and novel gene families across ecological guilds.</title>
        <authorList>
            <consortium name="Lawrence Berkeley National Laboratory"/>
            <person name="Harder C.B."/>
            <person name="Miyauchi S."/>
            <person name="Viragh M."/>
            <person name="Kuo A."/>
            <person name="Thoen E."/>
            <person name="Andreopoulos B."/>
            <person name="Lu D."/>
            <person name="Skrede I."/>
            <person name="Drula E."/>
            <person name="Henrissat B."/>
            <person name="Morin E."/>
            <person name="Kohler A."/>
            <person name="Barry K."/>
            <person name="LaButti K."/>
            <person name="Morin E."/>
            <person name="Salamov A."/>
            <person name="Lipzen A."/>
            <person name="Mereny Z."/>
            <person name="Hegedus B."/>
            <person name="Baldrian P."/>
            <person name="Stursova M."/>
            <person name="Weitz H."/>
            <person name="Taylor A."/>
            <person name="Grigoriev I.V."/>
            <person name="Nagy L.G."/>
            <person name="Martin F."/>
            <person name="Kauserud H."/>
        </authorList>
    </citation>
    <scope>NUCLEOTIDE SEQUENCE</scope>
    <source>
        <strain evidence="1">9284</strain>
    </source>
</reference>
<proteinExistence type="predicted"/>